<dbReference type="Gene3D" id="3.40.630.10">
    <property type="entry name" value="Zn peptidases"/>
    <property type="match status" value="1"/>
</dbReference>
<dbReference type="Gene3D" id="3.30.70.360">
    <property type="match status" value="1"/>
</dbReference>
<evidence type="ECO:0000313" key="9">
    <source>
        <dbReference type="EMBL" id="KXU39234.1"/>
    </source>
</evidence>
<evidence type="ECO:0000256" key="2">
    <source>
        <dbReference type="ARBA" id="ARBA00001947"/>
    </source>
</evidence>
<dbReference type="Proteomes" id="UP000072660">
    <property type="component" value="Unassembled WGS sequence"/>
</dbReference>
<dbReference type="GO" id="GO:0046872">
    <property type="term" value="F:metal ion binding"/>
    <property type="evidence" value="ECO:0007669"/>
    <property type="project" value="UniProtKB-KW"/>
</dbReference>
<comment type="caution">
    <text evidence="9">The sequence shown here is derived from an EMBL/GenBank/DDBJ whole genome shotgun (WGS) entry which is preliminary data.</text>
</comment>
<evidence type="ECO:0000256" key="7">
    <source>
        <dbReference type="ARBA" id="ARBA00023285"/>
    </source>
</evidence>
<keyword evidence="5" id="KW-0378">Hydrolase</keyword>
<organism evidence="9 10">
    <name type="scientific">Ventosimonas gracilis</name>
    <dbReference type="NCBI Taxonomy" id="1680762"/>
    <lineage>
        <taxon>Bacteria</taxon>
        <taxon>Pseudomonadati</taxon>
        <taxon>Pseudomonadota</taxon>
        <taxon>Gammaproteobacteria</taxon>
        <taxon>Pseudomonadales</taxon>
        <taxon>Ventosimonadaceae</taxon>
        <taxon>Ventosimonas</taxon>
    </lineage>
</organism>
<dbReference type="NCBIfam" id="TIGR01910">
    <property type="entry name" value="DapE-ArgE"/>
    <property type="match status" value="1"/>
</dbReference>
<dbReference type="AlphaFoldDB" id="A0A139SXK7"/>
<dbReference type="InterPro" id="IPR036264">
    <property type="entry name" value="Bact_exopeptidase_dim_dom"/>
</dbReference>
<comment type="cofactor">
    <cofactor evidence="1">
        <name>Co(2+)</name>
        <dbReference type="ChEBI" id="CHEBI:48828"/>
    </cofactor>
</comment>
<dbReference type="SUPFAM" id="SSF53187">
    <property type="entry name" value="Zn-dependent exopeptidases"/>
    <property type="match status" value="1"/>
</dbReference>
<evidence type="ECO:0000313" key="10">
    <source>
        <dbReference type="Proteomes" id="UP000072660"/>
    </source>
</evidence>
<accession>A0A139SXK7</accession>
<dbReference type="NCBIfam" id="NF005306">
    <property type="entry name" value="PRK06837.1"/>
    <property type="match status" value="1"/>
</dbReference>
<gene>
    <name evidence="9" type="ORF">AXE65_09655</name>
</gene>
<dbReference type="InterPro" id="IPR002933">
    <property type="entry name" value="Peptidase_M20"/>
</dbReference>
<feature type="domain" description="Peptidase M20 dimerisation" evidence="8">
    <location>
        <begin position="205"/>
        <end position="315"/>
    </location>
</feature>
<sequence>MTLLAQQQEILNAVEAGFAKQVDFLGQLTRFPSTRGEESAAQQWMSDAFAARGLHVDRWALDHQELQHLPGYSPVLAPYENAVNVVGTSHSKTRRGRSLILNGHIDVVPTGPADMWSRAPFAASIEGDWLYGRGAGDMKAGLAANLFALDALAALGFRPAADCFLQSVVEEECTGNGALACLHRGYRAEAALIPEPFNETLVSAQVGVIWLQIRLKGIPAHVAYAAAGVNAIEAAFPLVAALRQLEHEWNTQTDKPAHYAKHAHPLNLNIGKIEGGDWASSVPAWATLDVRMGIYPGQDLNQAEQAIRDCILTAAQQSAFLRENPPEIINHGFRAEGYSLADDRSETATVAIQTLANAHQQVSGKALQQEAVTATTDARFFGLYGGIPTLVYGPKAEHIHGYDERVSLASTLRVTQAIALFIANWCGLEPL</sequence>
<evidence type="ECO:0000256" key="6">
    <source>
        <dbReference type="ARBA" id="ARBA00022833"/>
    </source>
</evidence>
<keyword evidence="6" id="KW-0862">Zinc</keyword>
<dbReference type="InterPro" id="IPR033687">
    <property type="entry name" value="YodQ-like"/>
</dbReference>
<dbReference type="OrthoDB" id="3665926at2"/>
<evidence type="ECO:0000256" key="1">
    <source>
        <dbReference type="ARBA" id="ARBA00001941"/>
    </source>
</evidence>
<protein>
    <submittedName>
        <fullName evidence="9">Acetylornithine deacetylase</fullName>
    </submittedName>
</protein>
<evidence type="ECO:0000256" key="5">
    <source>
        <dbReference type="ARBA" id="ARBA00022801"/>
    </source>
</evidence>
<dbReference type="PANTHER" id="PTHR43808">
    <property type="entry name" value="ACETYLORNITHINE DEACETYLASE"/>
    <property type="match status" value="1"/>
</dbReference>
<comment type="similarity">
    <text evidence="3">Belongs to the peptidase M20A family.</text>
</comment>
<dbReference type="SUPFAM" id="SSF55031">
    <property type="entry name" value="Bacterial exopeptidase dimerisation domain"/>
    <property type="match status" value="1"/>
</dbReference>
<comment type="cofactor">
    <cofactor evidence="2">
        <name>Zn(2+)</name>
        <dbReference type="ChEBI" id="CHEBI:29105"/>
    </cofactor>
</comment>
<name>A0A139SXK7_9GAMM</name>
<dbReference type="InterPro" id="IPR011650">
    <property type="entry name" value="Peptidase_M20_dimer"/>
</dbReference>
<dbReference type="CDD" id="cd03895">
    <property type="entry name" value="M20_ArgE_DapE-like"/>
    <property type="match status" value="1"/>
</dbReference>
<keyword evidence="10" id="KW-1185">Reference proteome</keyword>
<dbReference type="Pfam" id="PF07687">
    <property type="entry name" value="M20_dimer"/>
    <property type="match status" value="1"/>
</dbReference>
<evidence type="ECO:0000259" key="8">
    <source>
        <dbReference type="Pfam" id="PF07687"/>
    </source>
</evidence>
<proteinExistence type="inferred from homology"/>
<dbReference type="InterPro" id="IPR010182">
    <property type="entry name" value="ArgE/DapE"/>
</dbReference>
<evidence type="ECO:0000256" key="4">
    <source>
        <dbReference type="ARBA" id="ARBA00022723"/>
    </source>
</evidence>
<dbReference type="RefSeq" id="WP_068387069.1">
    <property type="nucleotide sequence ID" value="NZ_LSZO01000025.1"/>
</dbReference>
<dbReference type="GO" id="GO:0016787">
    <property type="term" value="F:hydrolase activity"/>
    <property type="evidence" value="ECO:0007669"/>
    <property type="project" value="UniProtKB-KW"/>
</dbReference>
<dbReference type="PANTHER" id="PTHR43808:SF25">
    <property type="entry name" value="PEPTIDASE M20 DIMERISATION DOMAIN-CONTAINING PROTEIN"/>
    <property type="match status" value="1"/>
</dbReference>
<dbReference type="EMBL" id="LSZO01000025">
    <property type="protein sequence ID" value="KXU39234.1"/>
    <property type="molecule type" value="Genomic_DNA"/>
</dbReference>
<evidence type="ECO:0000256" key="3">
    <source>
        <dbReference type="ARBA" id="ARBA00006247"/>
    </source>
</evidence>
<reference evidence="9 10" key="1">
    <citation type="submission" date="2016-02" db="EMBL/GenBank/DDBJ databases">
        <authorList>
            <person name="Wen L."/>
            <person name="He K."/>
            <person name="Yang H."/>
        </authorList>
    </citation>
    <scope>NUCLEOTIDE SEQUENCE [LARGE SCALE GENOMIC DNA]</scope>
    <source>
        <strain evidence="9 10">CV58</strain>
    </source>
</reference>
<keyword evidence="4" id="KW-0479">Metal-binding</keyword>
<dbReference type="Pfam" id="PF01546">
    <property type="entry name" value="Peptidase_M20"/>
    <property type="match status" value="1"/>
</dbReference>
<keyword evidence="7" id="KW-0170">Cobalt</keyword>
<dbReference type="InterPro" id="IPR050072">
    <property type="entry name" value="Peptidase_M20A"/>
</dbReference>